<sequence length="188" mass="21172">MVPFLSIQSQRGLISVESEPARVDIRRPRPDVHVESTLPVITANNGPGELIIDQSRSLNALTGGKPDAFWKRIYSQYKDIALQNRIRIVEEGNRLGDLRISGNLIPDLALDEFVEGAPDLQVYGEASPDNVDIDYVPRDLNMQVQPGKQNMNVQVHRPEVTYHRGSVKVEMMHYPKVTITPPQINIRV</sequence>
<dbReference type="Proteomes" id="UP000297900">
    <property type="component" value="Unassembled WGS sequence"/>
</dbReference>
<gene>
    <name evidence="1" type="ORF">E2980_06480</name>
</gene>
<proteinExistence type="predicted"/>
<dbReference type="InterPro" id="IPR045527">
    <property type="entry name" value="DUF6470"/>
</dbReference>
<dbReference type="RefSeq" id="WP_167747008.1">
    <property type="nucleotide sequence ID" value="NZ_SOMN01000005.1"/>
</dbReference>
<keyword evidence="2" id="KW-1185">Reference proteome</keyword>
<comment type="caution">
    <text evidence="1">The sequence shown here is derived from an EMBL/GenBank/DDBJ whole genome shotgun (WGS) entry which is preliminary data.</text>
</comment>
<dbReference type="EMBL" id="SOMN01000005">
    <property type="protein sequence ID" value="TFE29028.1"/>
    <property type="molecule type" value="Genomic_DNA"/>
</dbReference>
<evidence type="ECO:0000313" key="1">
    <source>
        <dbReference type="EMBL" id="TFE29028.1"/>
    </source>
</evidence>
<reference evidence="1 2" key="1">
    <citation type="submission" date="2019-03" db="EMBL/GenBank/DDBJ databases">
        <title>Cohnella endophytica sp. nov., a novel endophytic bacterium isolated from bark of Sonneratia apetala.</title>
        <authorList>
            <person name="Tuo L."/>
        </authorList>
    </citation>
    <scope>NUCLEOTIDE SEQUENCE [LARGE SCALE GENOMIC DNA]</scope>
    <source>
        <strain evidence="1 2">CCTCC AB 208254</strain>
    </source>
</reference>
<name>A0A4Y8M3L6_9BACL</name>
<accession>A0A4Y8M3L6</accession>
<evidence type="ECO:0000313" key="2">
    <source>
        <dbReference type="Proteomes" id="UP000297900"/>
    </source>
</evidence>
<organism evidence="1 2">
    <name type="scientific">Cohnella luojiensis</name>
    <dbReference type="NCBI Taxonomy" id="652876"/>
    <lineage>
        <taxon>Bacteria</taxon>
        <taxon>Bacillati</taxon>
        <taxon>Bacillota</taxon>
        <taxon>Bacilli</taxon>
        <taxon>Bacillales</taxon>
        <taxon>Paenibacillaceae</taxon>
        <taxon>Cohnella</taxon>
    </lineage>
</organism>
<dbReference type="Pfam" id="PF20074">
    <property type="entry name" value="DUF6470"/>
    <property type="match status" value="1"/>
</dbReference>
<dbReference type="AlphaFoldDB" id="A0A4Y8M3L6"/>
<protein>
    <submittedName>
        <fullName evidence="1">Uncharacterized protein</fullName>
    </submittedName>
</protein>